<name>A0A7K0C8X6_9ACTN</name>
<comment type="caution">
    <text evidence="1">The sequence shown here is derived from an EMBL/GenBank/DDBJ whole genome shotgun (WGS) entry which is preliminary data.</text>
</comment>
<dbReference type="OrthoDB" id="4153705at2"/>
<dbReference type="SUPFAM" id="SSF54427">
    <property type="entry name" value="NTF2-like"/>
    <property type="match status" value="1"/>
</dbReference>
<evidence type="ECO:0000313" key="1">
    <source>
        <dbReference type="EMBL" id="MQY09915.1"/>
    </source>
</evidence>
<dbReference type="EMBL" id="WEGJ01000001">
    <property type="protein sequence ID" value="MQY09915.1"/>
    <property type="molecule type" value="Genomic_DNA"/>
</dbReference>
<evidence type="ECO:0008006" key="3">
    <source>
        <dbReference type="Google" id="ProtNLM"/>
    </source>
</evidence>
<gene>
    <name evidence="1" type="ORF">SRB5_00180</name>
</gene>
<dbReference type="RefSeq" id="WP_153449318.1">
    <property type="nucleotide sequence ID" value="NZ_WEGJ01000001.1"/>
</dbReference>
<organism evidence="1 2">
    <name type="scientific">Streptomyces smaragdinus</name>
    <dbReference type="NCBI Taxonomy" id="2585196"/>
    <lineage>
        <taxon>Bacteria</taxon>
        <taxon>Bacillati</taxon>
        <taxon>Actinomycetota</taxon>
        <taxon>Actinomycetes</taxon>
        <taxon>Kitasatosporales</taxon>
        <taxon>Streptomycetaceae</taxon>
        <taxon>Streptomyces</taxon>
    </lineage>
</organism>
<evidence type="ECO:0000313" key="2">
    <source>
        <dbReference type="Proteomes" id="UP000466345"/>
    </source>
</evidence>
<accession>A0A7K0C8X6</accession>
<keyword evidence="2" id="KW-1185">Reference proteome</keyword>
<protein>
    <recommendedName>
        <fullName evidence="3">SnoaL-like polyketide cyclase</fullName>
    </recommendedName>
</protein>
<dbReference type="InterPro" id="IPR032710">
    <property type="entry name" value="NTF2-like_dom_sf"/>
</dbReference>
<dbReference type="AlphaFoldDB" id="A0A7K0C8X6"/>
<dbReference type="Proteomes" id="UP000466345">
    <property type="component" value="Unassembled WGS sequence"/>
</dbReference>
<sequence>MRWVAQGTYCGGFPGASQDAAGSVITFHDTDFVRVENGLLVEYWLNADPLSTA</sequence>
<dbReference type="Gene3D" id="3.10.450.50">
    <property type="match status" value="1"/>
</dbReference>
<reference evidence="1 2" key="1">
    <citation type="submission" date="2019-10" db="EMBL/GenBank/DDBJ databases">
        <title>Streptomyces smaragdinus sp. nov. and Streptomyces fabii sp. nov., isolated from the gut of fungus growing-termite Macrotermes natalensis.</title>
        <authorList>
            <person name="Schwitalla J."/>
            <person name="Benndorf R."/>
            <person name="Martin K."/>
            <person name="De Beer W."/>
            <person name="Kaster A.-K."/>
            <person name="Vollmers J."/>
            <person name="Poulsen M."/>
            <person name="Beemelmanns C."/>
        </authorList>
    </citation>
    <scope>NUCLEOTIDE SEQUENCE [LARGE SCALE GENOMIC DNA]</scope>
    <source>
        <strain evidence="1 2">RB5</strain>
    </source>
</reference>
<proteinExistence type="predicted"/>